<accession>A0ABN0WFH4</accession>
<protein>
    <submittedName>
        <fullName evidence="1">Uncharacterized protein</fullName>
    </submittedName>
</protein>
<dbReference type="EMBL" id="BAAABM010000016">
    <property type="protein sequence ID" value="GAA0335737.1"/>
    <property type="molecule type" value="Genomic_DNA"/>
</dbReference>
<gene>
    <name evidence="1" type="ORF">GCM10010151_26810</name>
</gene>
<proteinExistence type="predicted"/>
<sequence length="208" mass="23206">MGRVLYDAIYNLVAEAAAALGEDRSEWLLASQGSLDEFTLLQRDIQRRFVTRQDVLDAFRAIVTQVSAELPAAVPGTTRLTKKLVKGNVVPTAIAAARRARREWAQYEYANTPPIPNGDPAADFGRLRAIVTSEASESQRIARQSGEPYGDAMLSEIQRRIGALTRDMKDFSGLDSRVLMGLVYDLTARCEIWWSDWFDPDLPDRESA</sequence>
<keyword evidence="2" id="KW-1185">Reference proteome</keyword>
<evidence type="ECO:0000313" key="2">
    <source>
        <dbReference type="Proteomes" id="UP001501822"/>
    </source>
</evidence>
<evidence type="ECO:0000313" key="1">
    <source>
        <dbReference type="EMBL" id="GAA0335737.1"/>
    </source>
</evidence>
<organism evidence="1 2">
    <name type="scientific">Actinoallomurus spadix</name>
    <dbReference type="NCBI Taxonomy" id="79912"/>
    <lineage>
        <taxon>Bacteria</taxon>
        <taxon>Bacillati</taxon>
        <taxon>Actinomycetota</taxon>
        <taxon>Actinomycetes</taxon>
        <taxon>Streptosporangiales</taxon>
        <taxon>Thermomonosporaceae</taxon>
        <taxon>Actinoallomurus</taxon>
    </lineage>
</organism>
<name>A0ABN0WFH4_9ACTN</name>
<dbReference type="Proteomes" id="UP001501822">
    <property type="component" value="Unassembled WGS sequence"/>
</dbReference>
<reference evidence="1 2" key="1">
    <citation type="journal article" date="2019" name="Int. J. Syst. Evol. Microbiol.">
        <title>The Global Catalogue of Microorganisms (GCM) 10K type strain sequencing project: providing services to taxonomists for standard genome sequencing and annotation.</title>
        <authorList>
            <consortium name="The Broad Institute Genomics Platform"/>
            <consortium name="The Broad Institute Genome Sequencing Center for Infectious Disease"/>
            <person name="Wu L."/>
            <person name="Ma J."/>
        </authorList>
    </citation>
    <scope>NUCLEOTIDE SEQUENCE [LARGE SCALE GENOMIC DNA]</scope>
    <source>
        <strain evidence="1 2">JCM 3146</strain>
    </source>
</reference>
<comment type="caution">
    <text evidence="1">The sequence shown here is derived from an EMBL/GenBank/DDBJ whole genome shotgun (WGS) entry which is preliminary data.</text>
</comment>